<dbReference type="AlphaFoldDB" id="A0A6P1E7P7"/>
<dbReference type="PANTHER" id="PTHR30040">
    <property type="entry name" value="THIAMINE BIOSYNTHESIS LIPOPROTEIN APBE"/>
    <property type="match status" value="1"/>
</dbReference>
<dbReference type="EC" id="2.7.1.180" evidence="1 10"/>
<name>A0A6P1E7P7_LENHI</name>
<evidence type="ECO:0000256" key="9">
    <source>
        <dbReference type="ARBA" id="ARBA00048540"/>
    </source>
</evidence>
<evidence type="ECO:0000256" key="4">
    <source>
        <dbReference type="ARBA" id="ARBA00022679"/>
    </source>
</evidence>
<reference evidence="12 13" key="1">
    <citation type="submission" date="2019-12" db="EMBL/GenBank/DDBJ databases">
        <title>Lactobacillus hilgardii FLUB.</title>
        <authorList>
            <person name="Gustaw K."/>
        </authorList>
    </citation>
    <scope>NUCLEOTIDE SEQUENCE [LARGE SCALE GENOMIC DNA]</scope>
    <source>
        <strain evidence="12 13">FLUB</strain>
    </source>
</reference>
<keyword evidence="7 10" id="KW-0460">Magnesium</keyword>
<sequence>MEENLAQKKTTKNYYGLGTQIRLTLFGDVMAEQLDATNRLIAYYENLLTVNRPQSEVMAINDAAGKHPVQVSDATYTLTKRALQLSRQHFGFNATIGPLVKLWKIGFKGANVPSESAIKEKLALINPDQTDFNDQALSIFLKQSGMQLDLGGIAKGYIADRIADYWRAYGKRSGIIDLGGNLLLVGDSPAHQDRQWRIGVQDPSSERGQSILNVKIGPCSAVTSGIYERHLEVNGHSYHHILDSQTGYPKQNDLASITIFSKYSIDGEIETARLFFAGKPLAGWARDRPDIYGAVFVTRDRHVTIVGLEDATVTLLDESYKVQKESKG</sequence>
<comment type="catalytic activity">
    <reaction evidence="9 10">
        <text>L-threonyl-[protein] + FAD = FMN-L-threonyl-[protein] + AMP + H(+)</text>
        <dbReference type="Rhea" id="RHEA:36847"/>
        <dbReference type="Rhea" id="RHEA-COMP:11060"/>
        <dbReference type="Rhea" id="RHEA-COMP:11061"/>
        <dbReference type="ChEBI" id="CHEBI:15378"/>
        <dbReference type="ChEBI" id="CHEBI:30013"/>
        <dbReference type="ChEBI" id="CHEBI:57692"/>
        <dbReference type="ChEBI" id="CHEBI:74257"/>
        <dbReference type="ChEBI" id="CHEBI:456215"/>
        <dbReference type="EC" id="2.7.1.180"/>
    </reaction>
</comment>
<proteinExistence type="inferred from homology"/>
<evidence type="ECO:0000313" key="12">
    <source>
        <dbReference type="EMBL" id="QHB53377.1"/>
    </source>
</evidence>
<keyword evidence="4 10" id="KW-0808">Transferase</keyword>
<evidence type="ECO:0000256" key="1">
    <source>
        <dbReference type="ARBA" id="ARBA00011955"/>
    </source>
</evidence>
<evidence type="ECO:0000256" key="11">
    <source>
        <dbReference type="PIRSR" id="PIRSR006268-2"/>
    </source>
</evidence>
<protein>
    <recommendedName>
        <fullName evidence="2 10">FAD:protein FMN transferase</fullName>
        <ecNumber evidence="1 10">2.7.1.180</ecNumber>
    </recommendedName>
    <alternativeName>
        <fullName evidence="8 10">Flavin transferase</fullName>
    </alternativeName>
</protein>
<comment type="cofactor">
    <cofactor evidence="11">
        <name>Mg(2+)</name>
        <dbReference type="ChEBI" id="CHEBI:18420"/>
    </cofactor>
    <cofactor evidence="11">
        <name>Mn(2+)</name>
        <dbReference type="ChEBI" id="CHEBI:29035"/>
    </cofactor>
    <text evidence="11">Magnesium. Can also use manganese.</text>
</comment>
<evidence type="ECO:0000313" key="13">
    <source>
        <dbReference type="Proteomes" id="UP000465035"/>
    </source>
</evidence>
<evidence type="ECO:0000256" key="10">
    <source>
        <dbReference type="PIRNR" id="PIRNR006268"/>
    </source>
</evidence>
<dbReference type="Gene3D" id="3.10.520.10">
    <property type="entry name" value="ApbE-like domains"/>
    <property type="match status" value="1"/>
</dbReference>
<feature type="binding site" evidence="11">
    <location>
        <position position="271"/>
    </location>
    <ligand>
        <name>Mg(2+)</name>
        <dbReference type="ChEBI" id="CHEBI:18420"/>
    </ligand>
</feature>
<keyword evidence="5 10" id="KW-0479">Metal-binding</keyword>
<evidence type="ECO:0000256" key="6">
    <source>
        <dbReference type="ARBA" id="ARBA00022827"/>
    </source>
</evidence>
<evidence type="ECO:0000256" key="2">
    <source>
        <dbReference type="ARBA" id="ARBA00016337"/>
    </source>
</evidence>
<evidence type="ECO:0000256" key="3">
    <source>
        <dbReference type="ARBA" id="ARBA00022630"/>
    </source>
</evidence>
<dbReference type="PANTHER" id="PTHR30040:SF2">
    <property type="entry name" value="FAD:PROTEIN FMN TRANSFERASE"/>
    <property type="match status" value="1"/>
</dbReference>
<dbReference type="Proteomes" id="UP000465035">
    <property type="component" value="Chromosome"/>
</dbReference>
<feature type="binding site" evidence="11">
    <location>
        <position position="152"/>
    </location>
    <ligand>
        <name>Mg(2+)</name>
        <dbReference type="ChEBI" id="CHEBI:18420"/>
    </ligand>
</feature>
<dbReference type="SUPFAM" id="SSF143631">
    <property type="entry name" value="ApbE-like"/>
    <property type="match status" value="1"/>
</dbReference>
<dbReference type="InterPro" id="IPR003374">
    <property type="entry name" value="ApbE-like_sf"/>
</dbReference>
<evidence type="ECO:0000256" key="8">
    <source>
        <dbReference type="ARBA" id="ARBA00031306"/>
    </source>
</evidence>
<evidence type="ECO:0000256" key="7">
    <source>
        <dbReference type="ARBA" id="ARBA00022842"/>
    </source>
</evidence>
<evidence type="ECO:0000256" key="5">
    <source>
        <dbReference type="ARBA" id="ARBA00022723"/>
    </source>
</evidence>
<accession>A0A6P1E7P7</accession>
<comment type="similarity">
    <text evidence="10">Belongs to the ApbE family.</text>
</comment>
<dbReference type="GO" id="GO:0046872">
    <property type="term" value="F:metal ion binding"/>
    <property type="evidence" value="ECO:0007669"/>
    <property type="project" value="UniProtKB-UniRule"/>
</dbReference>
<gene>
    <name evidence="12" type="ORF">GQR93_04870</name>
</gene>
<dbReference type="EMBL" id="CP047121">
    <property type="protein sequence ID" value="QHB53377.1"/>
    <property type="molecule type" value="Genomic_DNA"/>
</dbReference>
<dbReference type="GO" id="GO:0016740">
    <property type="term" value="F:transferase activity"/>
    <property type="evidence" value="ECO:0007669"/>
    <property type="project" value="UniProtKB-UniRule"/>
</dbReference>
<dbReference type="PIRSF" id="PIRSF006268">
    <property type="entry name" value="ApbE"/>
    <property type="match status" value="1"/>
</dbReference>
<dbReference type="Pfam" id="PF02424">
    <property type="entry name" value="ApbE"/>
    <property type="match status" value="1"/>
</dbReference>
<keyword evidence="6 10" id="KW-0274">FAD</keyword>
<dbReference type="InterPro" id="IPR024932">
    <property type="entry name" value="ApbE"/>
</dbReference>
<keyword evidence="3 10" id="KW-0285">Flavoprotein</keyword>
<organism evidence="12 13">
    <name type="scientific">Lentilactobacillus hilgardii</name>
    <name type="common">Lactobacillus hilgardii</name>
    <dbReference type="NCBI Taxonomy" id="1588"/>
    <lineage>
        <taxon>Bacteria</taxon>
        <taxon>Bacillati</taxon>
        <taxon>Bacillota</taxon>
        <taxon>Bacilli</taxon>
        <taxon>Lactobacillales</taxon>
        <taxon>Lactobacillaceae</taxon>
        <taxon>Lentilactobacillus</taxon>
    </lineage>
</organism>